<dbReference type="PANTHER" id="PTHR12684">
    <property type="entry name" value="PUTATIVE PHOSPHOTRANSFERASE"/>
    <property type="match status" value="1"/>
</dbReference>
<evidence type="ECO:0000313" key="10">
    <source>
        <dbReference type="RefSeq" id="XP_021864280.1"/>
    </source>
</evidence>
<dbReference type="PANTHER" id="PTHR12684:SF2">
    <property type="entry name" value="TRNA 2'-PHOSPHOTRANSFERASE 1"/>
    <property type="match status" value="1"/>
</dbReference>
<feature type="compositionally biased region" description="Low complexity" evidence="7">
    <location>
        <begin position="40"/>
        <end position="53"/>
    </location>
</feature>
<dbReference type="AlphaFoldDB" id="A0A9R0KA98"/>
<accession>A0A9R0KA98</accession>
<dbReference type="Gene3D" id="3.20.170.30">
    <property type="match status" value="1"/>
</dbReference>
<dbReference type="EC" id="2.7.1.160" evidence="3"/>
<evidence type="ECO:0000313" key="9">
    <source>
        <dbReference type="RefSeq" id="XP_021864279.1"/>
    </source>
</evidence>
<evidence type="ECO:0000256" key="3">
    <source>
        <dbReference type="ARBA" id="ARBA00012007"/>
    </source>
</evidence>
<reference evidence="9 10" key="2">
    <citation type="submission" date="2025-04" db="UniProtKB">
        <authorList>
            <consortium name="RefSeq"/>
        </authorList>
    </citation>
    <scope>IDENTIFICATION</scope>
</reference>
<comment type="function">
    <text evidence="1">Catalyzes the last step of tRNA splicing, the transfer of the splice junction 2'-phosphate from ligated tRNA to NAD to produce ADP-ribose 1''-2'' cyclic phosphate.</text>
</comment>
<sequence>MLGRLPATITSSALKYFTSLRLLPPRQFSLLTMYRGIGSSSSSFSPLVRPSPSLDRGKEHGDMGGNRCGSRGRGRNAALGTSDKIDTLGRLLVRILRHNATELNLDMRSDGYVKLRNLLKLNMKTRSNFPLSSHSVDEIREAVRIDNKQRLSLLEEDEELWIRANQGHSVKSVETESLLKPILSADEIPVCVHGTYKRLLESILASGLKRMSRVHIHFACGLPSDGEVKSGMRRDVNLIIFLNTKKAMEDGMKLYKSENGVILTEGFDGVVPVKYFQKIESWPKRNPVPFSRVRTESNTLGQNVDSGLCDSLQNLKL</sequence>
<keyword evidence="5" id="KW-0520">NAD</keyword>
<name>A0A9R0KA98_SPIOL</name>
<evidence type="ECO:0000256" key="2">
    <source>
        <dbReference type="ARBA" id="ARBA00009836"/>
    </source>
</evidence>
<proteinExistence type="inferred from homology"/>
<evidence type="ECO:0000256" key="7">
    <source>
        <dbReference type="SAM" id="MobiDB-lite"/>
    </source>
</evidence>
<dbReference type="Gene3D" id="1.10.10.970">
    <property type="entry name" value="RNA 2'-phosphotransferase, Tpt1/KptA family, N-terminal domain"/>
    <property type="match status" value="1"/>
</dbReference>
<dbReference type="GO" id="GO:0006388">
    <property type="term" value="P:tRNA splicing, via endonucleolytic cleavage and ligation"/>
    <property type="evidence" value="ECO:0000318"/>
    <property type="project" value="GO_Central"/>
</dbReference>
<keyword evidence="8" id="KW-1185">Reference proteome</keyword>
<keyword evidence="4" id="KW-0808">Transferase</keyword>
<dbReference type="InterPro" id="IPR042080">
    <property type="entry name" value="RNA_2'-PTrans_N"/>
</dbReference>
<comment type="catalytic activity">
    <reaction evidence="6">
        <text>2'-phospho-[ligated tRNA] + NAD(+) = mature tRNA + ADP-alpha-D-ribose 1'',2''-cyclic phosphate + nicotinamide</text>
        <dbReference type="Rhea" id="RHEA:23324"/>
        <dbReference type="Rhea" id="RHEA-COMP:11106"/>
        <dbReference type="Rhea" id="RHEA-COMP:11107"/>
        <dbReference type="ChEBI" id="CHEBI:17154"/>
        <dbReference type="ChEBI" id="CHEBI:57540"/>
        <dbReference type="ChEBI" id="CHEBI:76596"/>
        <dbReference type="ChEBI" id="CHEBI:82883"/>
        <dbReference type="ChEBI" id="CHEBI:85027"/>
        <dbReference type="EC" id="2.7.1.160"/>
    </reaction>
</comment>
<dbReference type="GO" id="GO:0000215">
    <property type="term" value="F:tRNA 2'-phosphotransferase activity"/>
    <property type="evidence" value="ECO:0000318"/>
    <property type="project" value="GO_Central"/>
</dbReference>
<dbReference type="RefSeq" id="XP_021864280.1">
    <property type="nucleotide sequence ID" value="XM_022008588.1"/>
</dbReference>
<evidence type="ECO:0000256" key="5">
    <source>
        <dbReference type="ARBA" id="ARBA00023027"/>
    </source>
</evidence>
<dbReference type="KEGG" id="soe:110803117"/>
<evidence type="ECO:0000256" key="6">
    <source>
        <dbReference type="ARBA" id="ARBA00047949"/>
    </source>
</evidence>
<dbReference type="Proteomes" id="UP000813463">
    <property type="component" value="Chromosome 2"/>
</dbReference>
<evidence type="ECO:0000256" key="4">
    <source>
        <dbReference type="ARBA" id="ARBA00022679"/>
    </source>
</evidence>
<dbReference type="OrthoDB" id="419694at2759"/>
<comment type="similarity">
    <text evidence="2">Belongs to the KptA/TPT1 family.</text>
</comment>
<dbReference type="InterPro" id="IPR042081">
    <property type="entry name" value="RNA_2'-PTrans_C"/>
</dbReference>
<reference evidence="8" key="1">
    <citation type="journal article" date="2021" name="Nat. Commun.">
        <title>Genomic analyses provide insights into spinach domestication and the genetic basis of agronomic traits.</title>
        <authorList>
            <person name="Cai X."/>
            <person name="Sun X."/>
            <person name="Xu C."/>
            <person name="Sun H."/>
            <person name="Wang X."/>
            <person name="Ge C."/>
            <person name="Zhang Z."/>
            <person name="Wang Q."/>
            <person name="Fei Z."/>
            <person name="Jiao C."/>
            <person name="Wang Q."/>
        </authorList>
    </citation>
    <scope>NUCLEOTIDE SEQUENCE [LARGE SCALE GENOMIC DNA]</scope>
    <source>
        <strain evidence="8">cv. Varoflay</strain>
    </source>
</reference>
<gene>
    <name evidence="9 10" type="primary">LOC110803117</name>
</gene>
<organism evidence="8 9">
    <name type="scientific">Spinacia oleracea</name>
    <name type="common">Spinach</name>
    <dbReference type="NCBI Taxonomy" id="3562"/>
    <lineage>
        <taxon>Eukaryota</taxon>
        <taxon>Viridiplantae</taxon>
        <taxon>Streptophyta</taxon>
        <taxon>Embryophyta</taxon>
        <taxon>Tracheophyta</taxon>
        <taxon>Spermatophyta</taxon>
        <taxon>Magnoliopsida</taxon>
        <taxon>eudicotyledons</taxon>
        <taxon>Gunneridae</taxon>
        <taxon>Pentapetalae</taxon>
        <taxon>Caryophyllales</taxon>
        <taxon>Chenopodiaceae</taxon>
        <taxon>Chenopodioideae</taxon>
        <taxon>Anserineae</taxon>
        <taxon>Spinacia</taxon>
    </lineage>
</organism>
<feature type="region of interest" description="Disordered" evidence="7">
    <location>
        <begin position="40"/>
        <end position="76"/>
    </location>
</feature>
<dbReference type="SUPFAM" id="SSF56399">
    <property type="entry name" value="ADP-ribosylation"/>
    <property type="match status" value="1"/>
</dbReference>
<dbReference type="RefSeq" id="XP_021864279.1">
    <property type="nucleotide sequence ID" value="XM_022008587.1"/>
</dbReference>
<evidence type="ECO:0000313" key="8">
    <source>
        <dbReference type="Proteomes" id="UP000813463"/>
    </source>
</evidence>
<dbReference type="InterPro" id="IPR002745">
    <property type="entry name" value="Ptrans_KptA/Tpt1"/>
</dbReference>
<dbReference type="GeneID" id="110803117"/>
<evidence type="ECO:0000256" key="1">
    <source>
        <dbReference type="ARBA" id="ARBA00003343"/>
    </source>
</evidence>
<protein>
    <recommendedName>
        <fullName evidence="3">2'-phosphotransferase</fullName>
        <ecNumber evidence="3">2.7.1.160</ecNumber>
    </recommendedName>
</protein>
<dbReference type="Pfam" id="PF01885">
    <property type="entry name" value="PTS_2-RNA"/>
    <property type="match status" value="1"/>
</dbReference>